<proteinExistence type="predicted"/>
<dbReference type="AlphaFoldDB" id="A0A6C0DVB9"/>
<name>A0A6C0DVB9_9ZZZZ</name>
<reference evidence="1" key="1">
    <citation type="journal article" date="2020" name="Nature">
        <title>Giant virus diversity and host interactions through global metagenomics.</title>
        <authorList>
            <person name="Schulz F."/>
            <person name="Roux S."/>
            <person name="Paez-Espino D."/>
            <person name="Jungbluth S."/>
            <person name="Walsh D.A."/>
            <person name="Denef V.J."/>
            <person name="McMahon K.D."/>
            <person name="Konstantinidis K.T."/>
            <person name="Eloe-Fadrosh E.A."/>
            <person name="Kyrpides N.C."/>
            <person name="Woyke T."/>
        </authorList>
    </citation>
    <scope>NUCLEOTIDE SEQUENCE</scope>
    <source>
        <strain evidence="1">GVMAG-M-3300023174-60</strain>
    </source>
</reference>
<evidence type="ECO:0000313" key="1">
    <source>
        <dbReference type="EMBL" id="QHT20401.1"/>
    </source>
</evidence>
<sequence>MTTVSGDNTLKGLVTDTIIASEAKVPDPPKKSDADYRYYHCCLDHNGLKCKKVDGPNILPSEDNTKLLFIKSYIPELLDRPILKYKWIPDRVIIEDKLT</sequence>
<accession>A0A6C0DVB9</accession>
<dbReference type="EMBL" id="MN739677">
    <property type="protein sequence ID" value="QHT20401.1"/>
    <property type="molecule type" value="Genomic_DNA"/>
</dbReference>
<protein>
    <submittedName>
        <fullName evidence="1">Uncharacterized protein</fullName>
    </submittedName>
</protein>
<organism evidence="1">
    <name type="scientific">viral metagenome</name>
    <dbReference type="NCBI Taxonomy" id="1070528"/>
    <lineage>
        <taxon>unclassified sequences</taxon>
        <taxon>metagenomes</taxon>
        <taxon>organismal metagenomes</taxon>
    </lineage>
</organism>